<protein>
    <submittedName>
        <fullName evidence="3">CRISPR-associated protein, Cas5d-type</fullName>
    </submittedName>
</protein>
<proteinExistence type="predicted"/>
<accession>T1AWC9</accession>
<dbReference type="AlphaFoldDB" id="T1AWC9"/>
<dbReference type="PIRSF" id="PIRSF029950">
    <property type="entry name" value="Cas_CT1134"/>
    <property type="match status" value="1"/>
</dbReference>
<evidence type="ECO:0000313" key="3">
    <source>
        <dbReference type="EMBL" id="EQD61767.1"/>
    </source>
</evidence>
<dbReference type="InterPro" id="IPR010155">
    <property type="entry name" value="CRISPR-assoc_prot_Cas5d"/>
</dbReference>
<dbReference type="GO" id="GO:0004519">
    <property type="term" value="F:endonuclease activity"/>
    <property type="evidence" value="ECO:0007669"/>
    <property type="project" value="InterPro"/>
</dbReference>
<evidence type="ECO:0000256" key="2">
    <source>
        <dbReference type="SAM" id="MobiDB-lite"/>
    </source>
</evidence>
<evidence type="ECO:0000256" key="1">
    <source>
        <dbReference type="ARBA" id="ARBA00023118"/>
    </source>
</evidence>
<dbReference type="Pfam" id="PF09704">
    <property type="entry name" value="Cas_Cas5d"/>
    <property type="match status" value="1"/>
</dbReference>
<dbReference type="NCBIfam" id="TIGR01876">
    <property type="entry name" value="cas_Cas5d"/>
    <property type="match status" value="1"/>
</dbReference>
<sequence>MTTHTLEVWGDLACFTRPEMKVERFSYPVITPSAARGIFDAIYWDGKREGSRIRPYFHWQITRVEVLEMPRYIALRRNEVKDIVPGAATLNKWMSGAQAPEPLWADGGKDDLGTDQKGRTQRQTMALKNVRYRLHARIVPKSGNDPAKLNACFVRRAKHGKCFQQPYFGCREFPAFFEYVEDPQAQPATPIALDQNLGLMLYDVFDLRCEVIDDRDKPSISLFEAKLIGGVMGVPAYSDAAVKKLGELEHVASTHGIRRTTRFGAGFQDPRNTLAH</sequence>
<reference evidence="3" key="1">
    <citation type="submission" date="2013-08" db="EMBL/GenBank/DDBJ databases">
        <authorList>
            <person name="Mendez C."/>
            <person name="Richter M."/>
            <person name="Ferrer M."/>
            <person name="Sanchez J."/>
        </authorList>
    </citation>
    <scope>NUCLEOTIDE SEQUENCE</scope>
</reference>
<dbReference type="Gene3D" id="3.30.70.2660">
    <property type="match status" value="1"/>
</dbReference>
<dbReference type="GO" id="GO:0043571">
    <property type="term" value="P:maintenance of CRISPR repeat elements"/>
    <property type="evidence" value="ECO:0007669"/>
    <property type="project" value="InterPro"/>
</dbReference>
<dbReference type="EMBL" id="AUZZ01002086">
    <property type="protein sequence ID" value="EQD61767.1"/>
    <property type="molecule type" value="Genomic_DNA"/>
</dbReference>
<dbReference type="NCBIfam" id="TIGR02593">
    <property type="entry name" value="CRISPR_cas5"/>
    <property type="match status" value="1"/>
</dbReference>
<keyword evidence="1" id="KW-0051">Antiviral defense</keyword>
<feature type="region of interest" description="Disordered" evidence="2">
    <location>
        <begin position="102"/>
        <end position="121"/>
    </location>
</feature>
<name>T1AWC9_9ZZZZ</name>
<dbReference type="InterPro" id="IPR021124">
    <property type="entry name" value="CRISPR-assoc_prot_Cas5"/>
</dbReference>
<organism evidence="3">
    <name type="scientific">mine drainage metagenome</name>
    <dbReference type="NCBI Taxonomy" id="410659"/>
    <lineage>
        <taxon>unclassified sequences</taxon>
        <taxon>metagenomes</taxon>
        <taxon>ecological metagenomes</taxon>
    </lineage>
</organism>
<comment type="caution">
    <text evidence="3">The sequence shown here is derived from an EMBL/GenBank/DDBJ whole genome shotgun (WGS) entry which is preliminary data.</text>
</comment>
<dbReference type="InterPro" id="IPR013422">
    <property type="entry name" value="CRISPR-assoc_prot_Cas5_N"/>
</dbReference>
<reference evidence="3" key="2">
    <citation type="journal article" date="2014" name="ISME J.">
        <title>Microbial stratification in low pH oxic and suboxic macroscopic growths along an acid mine drainage.</title>
        <authorList>
            <person name="Mendez-Garcia C."/>
            <person name="Mesa V."/>
            <person name="Sprenger R.R."/>
            <person name="Richter M."/>
            <person name="Diez M.S."/>
            <person name="Solano J."/>
            <person name="Bargiela R."/>
            <person name="Golyshina O.V."/>
            <person name="Manteca A."/>
            <person name="Ramos J.L."/>
            <person name="Gallego J.R."/>
            <person name="Llorente I."/>
            <person name="Martins Dos Santos V.A."/>
            <person name="Jensen O.N."/>
            <person name="Pelaez A.I."/>
            <person name="Sanchez J."/>
            <person name="Ferrer M."/>
        </authorList>
    </citation>
    <scope>NUCLEOTIDE SEQUENCE</scope>
</reference>
<dbReference type="GO" id="GO:0051607">
    <property type="term" value="P:defense response to virus"/>
    <property type="evidence" value="ECO:0007669"/>
    <property type="project" value="UniProtKB-KW"/>
</dbReference>
<feature type="compositionally biased region" description="Basic and acidic residues" evidence="2">
    <location>
        <begin position="107"/>
        <end position="118"/>
    </location>
</feature>
<gene>
    <name evidence="3" type="ORF">B2A_03106</name>
</gene>